<accession>A0AAN9UF15</accession>
<dbReference type="Proteomes" id="UP001320245">
    <property type="component" value="Unassembled WGS sequence"/>
</dbReference>
<feature type="domain" description="HNH nuclease" evidence="2">
    <location>
        <begin position="83"/>
        <end position="135"/>
    </location>
</feature>
<reference evidence="3 4" key="1">
    <citation type="journal article" date="2023" name="PLoS ONE">
        <title>Cytospora paraplurivora sp. nov. isolated from orchards with fruit tree decline syndrome in Ontario, Canada.</title>
        <authorList>
            <person name="Ilyukhin E."/>
            <person name="Nguyen H.D.T."/>
            <person name="Castle A.J."/>
            <person name="Ellouze W."/>
        </authorList>
    </citation>
    <scope>NUCLEOTIDE SEQUENCE [LARGE SCALE GENOMIC DNA]</scope>
    <source>
        <strain evidence="3 4">FDS-564</strain>
    </source>
</reference>
<gene>
    <name evidence="3" type="ORF">SLS53_004421</name>
</gene>
<dbReference type="AlphaFoldDB" id="A0AAN9UF15"/>
<evidence type="ECO:0000313" key="3">
    <source>
        <dbReference type="EMBL" id="KAK7742278.1"/>
    </source>
</evidence>
<keyword evidence="4" id="KW-1185">Reference proteome</keyword>
<sequence>MSLIKPKRWSPRSIMSVLVPHLFRKPRGAGEQLGAPRTEKVPLDASIQHMHLTQKQRKFKKSILEKYRLNRRPGSVPGRMLWCVLTGAWVPDDWLAIAHIFPPELGSLVEMDTMGTAELWHANNGLMLPRPIGRALRDLALVIVPSQTLVRRVTVRYAARISDTAHEGLEAHNTVQYKIKILEPWHKDLKTPLFPGGAMLGLRGKDLDNRELVFRNKSRPMVSLMYFHCCCAMWKKTWHDNPKVTERDVFWELFLENMKELWGDKVVRQKSITDVFLPKQKDEEVQEEDLPEPEQVSPDESGLDQRVDCSIQGEHPE</sequence>
<evidence type="ECO:0000259" key="2">
    <source>
        <dbReference type="Pfam" id="PF13391"/>
    </source>
</evidence>
<proteinExistence type="predicted"/>
<dbReference type="EMBL" id="JAJSPL020000015">
    <property type="protein sequence ID" value="KAK7742278.1"/>
    <property type="molecule type" value="Genomic_DNA"/>
</dbReference>
<dbReference type="InterPro" id="IPR003615">
    <property type="entry name" value="HNH_nuc"/>
</dbReference>
<comment type="caution">
    <text evidence="3">The sequence shown here is derived from an EMBL/GenBank/DDBJ whole genome shotgun (WGS) entry which is preliminary data.</text>
</comment>
<feature type="region of interest" description="Disordered" evidence="1">
    <location>
        <begin position="279"/>
        <end position="317"/>
    </location>
</feature>
<evidence type="ECO:0000256" key="1">
    <source>
        <dbReference type="SAM" id="MobiDB-lite"/>
    </source>
</evidence>
<protein>
    <recommendedName>
        <fullName evidence="2">HNH nuclease domain-containing protein</fullName>
    </recommendedName>
</protein>
<organism evidence="3 4">
    <name type="scientific">Cytospora paraplurivora</name>
    <dbReference type="NCBI Taxonomy" id="2898453"/>
    <lineage>
        <taxon>Eukaryota</taxon>
        <taxon>Fungi</taxon>
        <taxon>Dikarya</taxon>
        <taxon>Ascomycota</taxon>
        <taxon>Pezizomycotina</taxon>
        <taxon>Sordariomycetes</taxon>
        <taxon>Sordariomycetidae</taxon>
        <taxon>Diaporthales</taxon>
        <taxon>Cytosporaceae</taxon>
        <taxon>Cytospora</taxon>
    </lineage>
</organism>
<name>A0AAN9UF15_9PEZI</name>
<dbReference type="Pfam" id="PF13391">
    <property type="entry name" value="HNH_2"/>
    <property type="match status" value="1"/>
</dbReference>
<evidence type="ECO:0000313" key="4">
    <source>
        <dbReference type="Proteomes" id="UP001320245"/>
    </source>
</evidence>